<comment type="caution">
    <text evidence="2">The sequence shown here is derived from an EMBL/GenBank/DDBJ whole genome shotgun (WGS) entry which is preliminary data.</text>
</comment>
<dbReference type="InterPro" id="IPR011989">
    <property type="entry name" value="ARM-like"/>
</dbReference>
<feature type="compositionally biased region" description="Basic residues" evidence="1">
    <location>
        <begin position="70"/>
        <end position="79"/>
    </location>
</feature>
<evidence type="ECO:0000256" key="1">
    <source>
        <dbReference type="SAM" id="MobiDB-lite"/>
    </source>
</evidence>
<dbReference type="GO" id="GO:0005795">
    <property type="term" value="C:Golgi stack"/>
    <property type="evidence" value="ECO:0007669"/>
    <property type="project" value="TreeGrafter"/>
</dbReference>
<dbReference type="Proteomes" id="UP000289738">
    <property type="component" value="Chromosome A04"/>
</dbReference>
<feature type="compositionally biased region" description="Low complexity" evidence="1">
    <location>
        <begin position="252"/>
        <end position="269"/>
    </location>
</feature>
<dbReference type="GO" id="GO:0006886">
    <property type="term" value="P:intracellular protein transport"/>
    <property type="evidence" value="ECO:0007669"/>
    <property type="project" value="TreeGrafter"/>
</dbReference>
<dbReference type="Gene3D" id="1.25.10.10">
    <property type="entry name" value="Leucine-rich Repeat Variant"/>
    <property type="match status" value="1"/>
</dbReference>
<protein>
    <submittedName>
        <fullName evidence="2">Uncharacterized protein</fullName>
    </submittedName>
</protein>
<accession>A0A445DER5</accession>
<feature type="compositionally biased region" description="Polar residues" evidence="1">
    <location>
        <begin position="232"/>
        <end position="251"/>
    </location>
</feature>
<feature type="region of interest" description="Disordered" evidence="1">
    <location>
        <begin position="54"/>
        <end position="90"/>
    </location>
</feature>
<proteinExistence type="predicted"/>
<organism evidence="2 3">
    <name type="scientific">Arachis hypogaea</name>
    <name type="common">Peanut</name>
    <dbReference type="NCBI Taxonomy" id="3818"/>
    <lineage>
        <taxon>Eukaryota</taxon>
        <taxon>Viridiplantae</taxon>
        <taxon>Streptophyta</taxon>
        <taxon>Embryophyta</taxon>
        <taxon>Tracheophyta</taxon>
        <taxon>Spermatophyta</taxon>
        <taxon>Magnoliopsida</taxon>
        <taxon>eudicotyledons</taxon>
        <taxon>Gunneridae</taxon>
        <taxon>Pentapetalae</taxon>
        <taxon>rosids</taxon>
        <taxon>fabids</taxon>
        <taxon>Fabales</taxon>
        <taxon>Fabaceae</taxon>
        <taxon>Papilionoideae</taxon>
        <taxon>50 kb inversion clade</taxon>
        <taxon>dalbergioids sensu lato</taxon>
        <taxon>Dalbergieae</taxon>
        <taxon>Pterocarpus clade</taxon>
        <taxon>Arachis</taxon>
    </lineage>
</organism>
<name>A0A445DER5_ARAHY</name>
<feature type="region of interest" description="Disordered" evidence="1">
    <location>
        <begin position="232"/>
        <end position="269"/>
    </location>
</feature>
<evidence type="ECO:0000313" key="2">
    <source>
        <dbReference type="EMBL" id="RYR61674.1"/>
    </source>
</evidence>
<dbReference type="EMBL" id="SDMP01000004">
    <property type="protein sequence ID" value="RYR61674.1"/>
    <property type="molecule type" value="Genomic_DNA"/>
</dbReference>
<dbReference type="AlphaFoldDB" id="A0A445DER5"/>
<keyword evidence="3" id="KW-1185">Reference proteome</keyword>
<gene>
    <name evidence="2" type="ORF">Ahy_A04g018877</name>
</gene>
<dbReference type="GO" id="GO:0012507">
    <property type="term" value="C:ER to Golgi transport vesicle membrane"/>
    <property type="evidence" value="ECO:0007669"/>
    <property type="project" value="TreeGrafter"/>
</dbReference>
<dbReference type="InterPro" id="IPR024095">
    <property type="entry name" value="Vesicle_P115"/>
</dbReference>
<dbReference type="PANTHER" id="PTHR10013">
    <property type="entry name" value="GENERAL VESICULAR TRANSPORT FACTOR P115"/>
    <property type="match status" value="1"/>
</dbReference>
<sequence length="315" mass="35176">MEPAREQRPRRRRAPSRAGRRGSFCELASSAPSPPDRVAVVPWCRRGKLPPRLESRTEEEVVDSVTGTMSRHRSCHQRKPLSLTQGTELEEGGSGGDYYLGLELHDELEFIERTAANKQQLQKLSDMVAGSYIEHPSWNNTANGYAHGSRVYLQLQVIRNEALLLLTHLTREAGDIQKIVIFEGAFEKILSIIRGEGNSDGGVVVQGFEFQQIVDIGKTLPLFMELQTLAFPSSSRHSSPPNQRKGSPSSITTHQSPLTTSPLTTRSSSPLITHHAVSSFHRRFSSLRVHIRKTLRSTEGLSSFAHHRQEVQENS</sequence>
<dbReference type="GO" id="GO:0048211">
    <property type="term" value="P:Golgi vesicle docking"/>
    <property type="evidence" value="ECO:0007669"/>
    <property type="project" value="TreeGrafter"/>
</dbReference>
<dbReference type="GO" id="GO:0005783">
    <property type="term" value="C:endoplasmic reticulum"/>
    <property type="evidence" value="ECO:0007669"/>
    <property type="project" value="TreeGrafter"/>
</dbReference>
<feature type="region of interest" description="Disordered" evidence="1">
    <location>
        <begin position="1"/>
        <end position="35"/>
    </location>
</feature>
<reference evidence="2 3" key="1">
    <citation type="submission" date="2019-01" db="EMBL/GenBank/DDBJ databases">
        <title>Sequencing of cultivated peanut Arachis hypogaea provides insights into genome evolution and oil improvement.</title>
        <authorList>
            <person name="Chen X."/>
        </authorList>
    </citation>
    <scope>NUCLEOTIDE SEQUENCE [LARGE SCALE GENOMIC DNA]</scope>
    <source>
        <strain evidence="3">cv. Fuhuasheng</strain>
        <tissue evidence="2">Leaves</tissue>
    </source>
</reference>
<dbReference type="PANTHER" id="PTHR10013:SF0">
    <property type="entry name" value="GENERAL VESICULAR TRANSPORT FACTOR P115"/>
    <property type="match status" value="1"/>
</dbReference>
<feature type="compositionally biased region" description="Basic residues" evidence="1">
    <location>
        <begin position="8"/>
        <end position="20"/>
    </location>
</feature>
<evidence type="ECO:0000313" key="3">
    <source>
        <dbReference type="Proteomes" id="UP000289738"/>
    </source>
</evidence>
<dbReference type="GO" id="GO:0061025">
    <property type="term" value="P:membrane fusion"/>
    <property type="evidence" value="ECO:0007669"/>
    <property type="project" value="TreeGrafter"/>
</dbReference>
<dbReference type="GO" id="GO:0006888">
    <property type="term" value="P:endoplasmic reticulum to Golgi vesicle-mediated transport"/>
    <property type="evidence" value="ECO:0007669"/>
    <property type="project" value="TreeGrafter"/>
</dbReference>